<dbReference type="RefSeq" id="XP_009497419.1">
    <property type="nucleotide sequence ID" value="XM_009499144.1"/>
</dbReference>
<dbReference type="Gene3D" id="1.10.287.110">
    <property type="entry name" value="DnaJ domain"/>
    <property type="match status" value="1"/>
</dbReference>
<dbReference type="Pfam" id="PF13812">
    <property type="entry name" value="PPR_3"/>
    <property type="match status" value="2"/>
</dbReference>
<gene>
    <name evidence="5" type="ORF">H696_05281</name>
</gene>
<feature type="repeat" description="PPR" evidence="2">
    <location>
        <begin position="301"/>
        <end position="335"/>
    </location>
</feature>
<dbReference type="InterPro" id="IPR036869">
    <property type="entry name" value="J_dom_sf"/>
</dbReference>
<evidence type="ECO:0000259" key="4">
    <source>
        <dbReference type="PROSITE" id="PS50076"/>
    </source>
</evidence>
<evidence type="ECO:0000256" key="1">
    <source>
        <dbReference type="ARBA" id="ARBA00022737"/>
    </source>
</evidence>
<dbReference type="Pfam" id="PF00226">
    <property type="entry name" value="DnaJ"/>
    <property type="match status" value="1"/>
</dbReference>
<dbReference type="InterPro" id="IPR011990">
    <property type="entry name" value="TPR-like_helical_dom_sf"/>
</dbReference>
<dbReference type="OrthoDB" id="445556at2759"/>
<keyword evidence="6" id="KW-1185">Reference proteome</keyword>
<dbReference type="PROSITE" id="PS51375">
    <property type="entry name" value="PPR"/>
    <property type="match status" value="1"/>
</dbReference>
<dbReference type="PRINTS" id="PR00625">
    <property type="entry name" value="JDOMAIN"/>
</dbReference>
<dbReference type="STRING" id="691883.A0A058Z276"/>
<sequence length="550" mass="61042">MFSLLATRGSALRTPLVRLVATPPARPAALPAATAINRRFFRWSPSCSAAHPDDSSNVWGSAEDEDSPFKILGVNPTSEMTTIRRAYYRLAIQLHPDKAVTEEERETNARRFLQVNEAYRSLSEAARSGRLAHVAEVEDDMNDSDLDDGLFRTWMRAEAAEYAANGPGEQAADNGDFRRVDPAAEAGMMPEVGGESYLGPTADSVKKFRKAMFRVVGENWDTLIHDHVERRDLPAAFDTLRQMLDHGAKPTRVTFDLLIRGCVLLMQPAPSFRVADPLTRRLWRTVDELFQAMKDFKLTPDTWTYHEMIRASGKCGRFRRAKKYFEYMTTKPFLLPNRHVYNSMLEVCMRTHNYDYAFEVMEIMHDITRTIWFGKSKHRPDAVTQSLLLHMATRHEIGPPRLEQLPRVVELMNKDAFLRPAPRTARRLLAETAQFGTPEQVMELARACTKAGATLASGAPDPDLWYRLADGEAGAVPQLLAAINEHGVDYVADGEHVLLTPSATSDLTPQLSAGRAGAGAGARADALPPGGAASDDQSNQLPGVGPTRSN</sequence>
<dbReference type="InterPro" id="IPR002885">
    <property type="entry name" value="PPR_rpt"/>
</dbReference>
<evidence type="ECO:0000256" key="2">
    <source>
        <dbReference type="PROSITE-ProRule" id="PRU00708"/>
    </source>
</evidence>
<dbReference type="PANTHER" id="PTHR47447">
    <property type="entry name" value="OS03G0856100 PROTEIN"/>
    <property type="match status" value="1"/>
</dbReference>
<evidence type="ECO:0000313" key="6">
    <source>
        <dbReference type="Proteomes" id="UP000030693"/>
    </source>
</evidence>
<dbReference type="CDD" id="cd06257">
    <property type="entry name" value="DnaJ"/>
    <property type="match status" value="1"/>
</dbReference>
<dbReference type="PROSITE" id="PS50076">
    <property type="entry name" value="DNAJ_2"/>
    <property type="match status" value="1"/>
</dbReference>
<dbReference type="OMA" id="STIHEMI"/>
<keyword evidence="1" id="KW-0677">Repeat</keyword>
<dbReference type="EMBL" id="KB932209">
    <property type="protein sequence ID" value="KCV68365.1"/>
    <property type="molecule type" value="Genomic_DNA"/>
</dbReference>
<reference evidence="5" key="1">
    <citation type="submission" date="2013-04" db="EMBL/GenBank/DDBJ databases">
        <title>The Genome Sequence of Fonticula alba ATCC 38817.</title>
        <authorList>
            <consortium name="The Broad Institute Genomics Platform"/>
            <person name="Russ C."/>
            <person name="Cuomo C."/>
            <person name="Burger G."/>
            <person name="Gray M.W."/>
            <person name="Holland P.W.H."/>
            <person name="King N."/>
            <person name="Lang F.B.F."/>
            <person name="Roger A.J."/>
            <person name="Ruiz-Trillo I."/>
            <person name="Brown M."/>
            <person name="Walker B."/>
            <person name="Young S."/>
            <person name="Zeng Q."/>
            <person name="Gargeya S."/>
            <person name="Fitzgerald M."/>
            <person name="Haas B."/>
            <person name="Abouelleil A."/>
            <person name="Allen A.W."/>
            <person name="Alvarado L."/>
            <person name="Arachchi H.M."/>
            <person name="Berlin A.M."/>
            <person name="Chapman S.B."/>
            <person name="Gainer-Dewar J."/>
            <person name="Goldberg J."/>
            <person name="Griggs A."/>
            <person name="Gujja S."/>
            <person name="Hansen M."/>
            <person name="Howarth C."/>
            <person name="Imamovic A."/>
            <person name="Ireland A."/>
            <person name="Larimer J."/>
            <person name="McCowan C."/>
            <person name="Murphy C."/>
            <person name="Pearson M."/>
            <person name="Poon T.W."/>
            <person name="Priest M."/>
            <person name="Roberts A."/>
            <person name="Saif S."/>
            <person name="Shea T."/>
            <person name="Sisk P."/>
            <person name="Sykes S."/>
            <person name="Wortman J."/>
            <person name="Nusbaum C."/>
            <person name="Birren B."/>
        </authorList>
    </citation>
    <scope>NUCLEOTIDE SEQUENCE [LARGE SCALE GENOMIC DNA]</scope>
    <source>
        <strain evidence="5">ATCC 38817</strain>
    </source>
</reference>
<dbReference type="PANTHER" id="PTHR47447:SF17">
    <property type="entry name" value="OS12G0638900 PROTEIN"/>
    <property type="match status" value="1"/>
</dbReference>
<dbReference type="AlphaFoldDB" id="A0A058Z276"/>
<dbReference type="eggNOG" id="KOG4197">
    <property type="taxonomic scope" value="Eukaryota"/>
</dbReference>
<accession>A0A058Z276</accession>
<dbReference type="SMART" id="SM00271">
    <property type="entry name" value="DnaJ"/>
    <property type="match status" value="1"/>
</dbReference>
<feature type="compositionally biased region" description="Polar residues" evidence="3">
    <location>
        <begin position="535"/>
        <end position="550"/>
    </location>
</feature>
<dbReference type="InterPro" id="IPR001623">
    <property type="entry name" value="DnaJ_domain"/>
</dbReference>
<feature type="compositionally biased region" description="Low complexity" evidence="3">
    <location>
        <begin position="521"/>
        <end position="533"/>
    </location>
</feature>
<name>A0A058Z276_FONAL</name>
<dbReference type="Gene3D" id="1.25.40.10">
    <property type="entry name" value="Tetratricopeptide repeat domain"/>
    <property type="match status" value="1"/>
</dbReference>
<proteinExistence type="predicted"/>
<feature type="domain" description="J" evidence="4">
    <location>
        <begin position="67"/>
        <end position="127"/>
    </location>
</feature>
<protein>
    <recommendedName>
        <fullName evidence="4">J domain-containing protein</fullName>
    </recommendedName>
</protein>
<organism evidence="5">
    <name type="scientific">Fonticula alba</name>
    <name type="common">Slime mold</name>
    <dbReference type="NCBI Taxonomy" id="691883"/>
    <lineage>
        <taxon>Eukaryota</taxon>
        <taxon>Rotosphaerida</taxon>
        <taxon>Fonticulaceae</taxon>
        <taxon>Fonticula</taxon>
    </lineage>
</organism>
<dbReference type="Proteomes" id="UP000030693">
    <property type="component" value="Unassembled WGS sequence"/>
</dbReference>
<dbReference type="SUPFAM" id="SSF46565">
    <property type="entry name" value="Chaperone J-domain"/>
    <property type="match status" value="1"/>
</dbReference>
<evidence type="ECO:0000313" key="5">
    <source>
        <dbReference type="EMBL" id="KCV68365.1"/>
    </source>
</evidence>
<feature type="region of interest" description="Disordered" evidence="3">
    <location>
        <begin position="503"/>
        <end position="550"/>
    </location>
</feature>
<dbReference type="GeneID" id="20530006"/>
<evidence type="ECO:0000256" key="3">
    <source>
        <dbReference type="SAM" id="MobiDB-lite"/>
    </source>
</evidence>